<dbReference type="Pfam" id="PF02816">
    <property type="entry name" value="Alpha_kinase"/>
    <property type="match status" value="1"/>
</dbReference>
<evidence type="ECO:0000313" key="5">
    <source>
        <dbReference type="EMBL" id="TEB31124.1"/>
    </source>
</evidence>
<evidence type="ECO:0000256" key="2">
    <source>
        <dbReference type="ARBA" id="ARBA00022679"/>
    </source>
</evidence>
<organism evidence="5 6">
    <name type="scientific">Coprinellus micaceus</name>
    <name type="common">Glistening ink-cap mushroom</name>
    <name type="synonym">Coprinus micaceus</name>
    <dbReference type="NCBI Taxonomy" id="71717"/>
    <lineage>
        <taxon>Eukaryota</taxon>
        <taxon>Fungi</taxon>
        <taxon>Dikarya</taxon>
        <taxon>Basidiomycota</taxon>
        <taxon>Agaricomycotina</taxon>
        <taxon>Agaricomycetes</taxon>
        <taxon>Agaricomycetidae</taxon>
        <taxon>Agaricales</taxon>
        <taxon>Agaricineae</taxon>
        <taxon>Psathyrellaceae</taxon>
        <taxon>Coprinellus</taxon>
    </lineage>
</organism>
<keyword evidence="1" id="KW-0723">Serine/threonine-protein kinase</keyword>
<reference evidence="5 6" key="1">
    <citation type="journal article" date="2019" name="Nat. Ecol. Evol.">
        <title>Megaphylogeny resolves global patterns of mushroom evolution.</title>
        <authorList>
            <person name="Varga T."/>
            <person name="Krizsan K."/>
            <person name="Foldi C."/>
            <person name="Dima B."/>
            <person name="Sanchez-Garcia M."/>
            <person name="Sanchez-Ramirez S."/>
            <person name="Szollosi G.J."/>
            <person name="Szarkandi J.G."/>
            <person name="Papp V."/>
            <person name="Albert L."/>
            <person name="Andreopoulos W."/>
            <person name="Angelini C."/>
            <person name="Antonin V."/>
            <person name="Barry K.W."/>
            <person name="Bougher N.L."/>
            <person name="Buchanan P."/>
            <person name="Buyck B."/>
            <person name="Bense V."/>
            <person name="Catcheside P."/>
            <person name="Chovatia M."/>
            <person name="Cooper J."/>
            <person name="Damon W."/>
            <person name="Desjardin D."/>
            <person name="Finy P."/>
            <person name="Geml J."/>
            <person name="Haridas S."/>
            <person name="Hughes K."/>
            <person name="Justo A."/>
            <person name="Karasinski D."/>
            <person name="Kautmanova I."/>
            <person name="Kiss B."/>
            <person name="Kocsube S."/>
            <person name="Kotiranta H."/>
            <person name="LaButti K.M."/>
            <person name="Lechner B.E."/>
            <person name="Liimatainen K."/>
            <person name="Lipzen A."/>
            <person name="Lukacs Z."/>
            <person name="Mihaltcheva S."/>
            <person name="Morgado L.N."/>
            <person name="Niskanen T."/>
            <person name="Noordeloos M.E."/>
            <person name="Ohm R.A."/>
            <person name="Ortiz-Santana B."/>
            <person name="Ovrebo C."/>
            <person name="Racz N."/>
            <person name="Riley R."/>
            <person name="Savchenko A."/>
            <person name="Shiryaev A."/>
            <person name="Soop K."/>
            <person name="Spirin V."/>
            <person name="Szebenyi C."/>
            <person name="Tomsovsky M."/>
            <person name="Tulloss R.E."/>
            <person name="Uehling J."/>
            <person name="Grigoriev I.V."/>
            <person name="Vagvolgyi C."/>
            <person name="Papp T."/>
            <person name="Martin F.M."/>
            <person name="Miettinen O."/>
            <person name="Hibbett D.S."/>
            <person name="Nagy L.G."/>
        </authorList>
    </citation>
    <scope>NUCLEOTIDE SEQUENCE [LARGE SCALE GENOMIC DNA]</scope>
    <source>
        <strain evidence="5 6">FP101781</strain>
    </source>
</reference>
<name>A0A4Y7TB09_COPMI</name>
<dbReference type="InterPro" id="IPR004166">
    <property type="entry name" value="a-kinase_dom"/>
</dbReference>
<dbReference type="AlphaFoldDB" id="A0A4Y7TB09"/>
<evidence type="ECO:0000313" key="6">
    <source>
        <dbReference type="Proteomes" id="UP000298030"/>
    </source>
</evidence>
<keyword evidence="3" id="KW-0418">Kinase</keyword>
<evidence type="ECO:0000259" key="4">
    <source>
        <dbReference type="PROSITE" id="PS51158"/>
    </source>
</evidence>
<feature type="domain" description="Alpha-type protein kinase" evidence="4">
    <location>
        <begin position="278"/>
        <end position="347"/>
    </location>
</feature>
<keyword evidence="2" id="KW-0808">Transferase</keyword>
<evidence type="ECO:0000256" key="1">
    <source>
        <dbReference type="ARBA" id="ARBA00022527"/>
    </source>
</evidence>
<keyword evidence="6" id="KW-1185">Reference proteome</keyword>
<evidence type="ECO:0000256" key="3">
    <source>
        <dbReference type="ARBA" id="ARBA00022777"/>
    </source>
</evidence>
<protein>
    <recommendedName>
        <fullName evidence="4">Alpha-type protein kinase domain-containing protein</fullName>
    </recommendedName>
</protein>
<gene>
    <name evidence="5" type="ORF">FA13DRAFT_1852298</name>
</gene>
<dbReference type="GO" id="GO:0005524">
    <property type="term" value="F:ATP binding"/>
    <property type="evidence" value="ECO:0007669"/>
    <property type="project" value="InterPro"/>
</dbReference>
<dbReference type="OrthoDB" id="301415at2759"/>
<dbReference type="SUPFAM" id="SSF56112">
    <property type="entry name" value="Protein kinase-like (PK-like)"/>
    <property type="match status" value="1"/>
</dbReference>
<sequence length="489" mass="53360">MGVPEGRECGRRKTSVPACPPVAEIKRSAWFGPILVTESKSQDVNLILTASPGSKANHTGHQSVQNQISLTSRFGQGGGESALWMRGGDQSDQHVPIDIKRSFLVLYHDHMSGGQLETACHTDSHLPTRSASVDAISLYYMVRGRRCVVAFGVLRHSNDSVAPDNAALALRAGSVSDCANLGELSSPLWSSNDLEKPLDRSALNRTKRSTCFYTAVKEQAPILETLFSHITCGHATPLNPYKLSLIYQALPVLICHHKTPAQLGRINSDLTTTKIVMLVFVDIEGINTADIPHRTKSDVPHLVLFDLMVHSIDGSYGLGDKGQAGITMFSQQHMCNSICARFGLEPLGLMGSGRASEIEGLQTTRPTPRHFSTDAFPNRLAYFALAPHASYQYPQRMHLWGYRGYRGGRWKARLGATAIPLPHARKCHALVSGILPPPGLRKYLRVPFLSEITQSPKVLPPKPKIKSAGPSIEVALIEGQSQVYCPGQL</sequence>
<dbReference type="Proteomes" id="UP000298030">
    <property type="component" value="Unassembled WGS sequence"/>
</dbReference>
<dbReference type="Gene3D" id="3.20.200.10">
    <property type="entry name" value="MHCK/EF2 kinase"/>
    <property type="match status" value="1"/>
</dbReference>
<proteinExistence type="predicted"/>
<dbReference type="GO" id="GO:0004674">
    <property type="term" value="F:protein serine/threonine kinase activity"/>
    <property type="evidence" value="ECO:0007669"/>
    <property type="project" value="UniProtKB-KW"/>
</dbReference>
<dbReference type="STRING" id="71717.A0A4Y7TB09"/>
<comment type="caution">
    <text evidence="5">The sequence shown here is derived from an EMBL/GenBank/DDBJ whole genome shotgun (WGS) entry which is preliminary data.</text>
</comment>
<dbReference type="InterPro" id="IPR011009">
    <property type="entry name" value="Kinase-like_dom_sf"/>
</dbReference>
<dbReference type="PROSITE" id="PS51158">
    <property type="entry name" value="ALPHA_KINASE"/>
    <property type="match status" value="1"/>
</dbReference>
<accession>A0A4Y7TB09</accession>
<dbReference type="EMBL" id="QPFP01000020">
    <property type="protein sequence ID" value="TEB31124.1"/>
    <property type="molecule type" value="Genomic_DNA"/>
</dbReference>